<feature type="region of interest" description="Disordered" evidence="1">
    <location>
        <begin position="70"/>
        <end position="121"/>
    </location>
</feature>
<protein>
    <submittedName>
        <fullName evidence="2">Uncharacterized protein</fullName>
    </submittedName>
</protein>
<dbReference type="AlphaFoldDB" id="A0A8K1CRZ5"/>
<reference evidence="2" key="1">
    <citation type="submission" date="2019-03" db="EMBL/GenBank/DDBJ databases">
        <title>Long read genome sequence of the mycoparasitic Pythium oligandrum ATCC 38472 isolated from sugarbeet rhizosphere.</title>
        <authorList>
            <person name="Gaulin E."/>
        </authorList>
    </citation>
    <scope>NUCLEOTIDE SEQUENCE</scope>
    <source>
        <strain evidence="2">ATCC 38472_TT</strain>
    </source>
</reference>
<organism evidence="2 3">
    <name type="scientific">Pythium oligandrum</name>
    <name type="common">Mycoparasitic fungus</name>
    <dbReference type="NCBI Taxonomy" id="41045"/>
    <lineage>
        <taxon>Eukaryota</taxon>
        <taxon>Sar</taxon>
        <taxon>Stramenopiles</taxon>
        <taxon>Oomycota</taxon>
        <taxon>Peronosporomycetes</taxon>
        <taxon>Pythiales</taxon>
        <taxon>Pythiaceae</taxon>
        <taxon>Pythium</taxon>
    </lineage>
</organism>
<feature type="compositionally biased region" description="Acidic residues" evidence="1">
    <location>
        <begin position="96"/>
        <end position="121"/>
    </location>
</feature>
<keyword evidence="3" id="KW-1185">Reference proteome</keyword>
<accession>A0A8K1CRZ5</accession>
<name>A0A8K1CRZ5_PYTOL</name>
<dbReference type="Proteomes" id="UP000794436">
    <property type="component" value="Unassembled WGS sequence"/>
</dbReference>
<evidence type="ECO:0000313" key="2">
    <source>
        <dbReference type="EMBL" id="TMW68455.1"/>
    </source>
</evidence>
<proteinExistence type="predicted"/>
<gene>
    <name evidence="2" type="ORF">Poli38472_005923</name>
</gene>
<sequence>MSDKYRWSEDLYDTIVRACVALTNLHIRKHKLREGDHTTYDDFILGLRGIGETRKRVWIEIQQRSRQKRAIRAQSDELGLPGQDQGIAGFRMDFNDYSDGESDQDDFEDDSIEESEGETEY</sequence>
<dbReference type="OrthoDB" id="125364at2759"/>
<comment type="caution">
    <text evidence="2">The sequence shown here is derived from an EMBL/GenBank/DDBJ whole genome shotgun (WGS) entry which is preliminary data.</text>
</comment>
<evidence type="ECO:0000313" key="3">
    <source>
        <dbReference type="Proteomes" id="UP000794436"/>
    </source>
</evidence>
<dbReference type="EMBL" id="SPLM01000002">
    <property type="protein sequence ID" value="TMW68455.1"/>
    <property type="molecule type" value="Genomic_DNA"/>
</dbReference>
<evidence type="ECO:0000256" key="1">
    <source>
        <dbReference type="SAM" id="MobiDB-lite"/>
    </source>
</evidence>